<dbReference type="AlphaFoldDB" id="A0A382MAI0"/>
<sequence>MGDLVDEGILKKDYSYNAVADGCDVTWTNVSEDVIVKNTYDTLLP</sequence>
<feature type="non-terminal residue" evidence="1">
    <location>
        <position position="45"/>
    </location>
</feature>
<proteinExistence type="predicted"/>
<dbReference type="EMBL" id="UINC01092371">
    <property type="protein sequence ID" value="SVC45889.1"/>
    <property type="molecule type" value="Genomic_DNA"/>
</dbReference>
<evidence type="ECO:0000313" key="1">
    <source>
        <dbReference type="EMBL" id="SVC45889.1"/>
    </source>
</evidence>
<organism evidence="1">
    <name type="scientific">marine metagenome</name>
    <dbReference type="NCBI Taxonomy" id="408172"/>
    <lineage>
        <taxon>unclassified sequences</taxon>
        <taxon>metagenomes</taxon>
        <taxon>ecological metagenomes</taxon>
    </lineage>
</organism>
<protein>
    <submittedName>
        <fullName evidence="1">Uncharacterized protein</fullName>
    </submittedName>
</protein>
<reference evidence="1" key="1">
    <citation type="submission" date="2018-05" db="EMBL/GenBank/DDBJ databases">
        <authorList>
            <person name="Lanie J.A."/>
            <person name="Ng W.-L."/>
            <person name="Kazmierczak K.M."/>
            <person name="Andrzejewski T.M."/>
            <person name="Davidsen T.M."/>
            <person name="Wayne K.J."/>
            <person name="Tettelin H."/>
            <person name="Glass J.I."/>
            <person name="Rusch D."/>
            <person name="Podicherti R."/>
            <person name="Tsui H.-C.T."/>
            <person name="Winkler M.E."/>
        </authorList>
    </citation>
    <scope>NUCLEOTIDE SEQUENCE</scope>
</reference>
<accession>A0A382MAI0</accession>
<name>A0A382MAI0_9ZZZZ</name>
<gene>
    <name evidence="1" type="ORF">METZ01_LOCUS298743</name>
</gene>